<feature type="region of interest" description="Disordered" evidence="1">
    <location>
        <begin position="643"/>
        <end position="780"/>
    </location>
</feature>
<feature type="compositionally biased region" description="Low complexity" evidence="1">
    <location>
        <begin position="654"/>
        <end position="666"/>
    </location>
</feature>
<feature type="compositionally biased region" description="Low complexity" evidence="1">
    <location>
        <begin position="101"/>
        <end position="110"/>
    </location>
</feature>
<reference evidence="2" key="1">
    <citation type="submission" date="2022-06" db="EMBL/GenBank/DDBJ databases">
        <authorList>
            <person name="Berger JAMES D."/>
            <person name="Berger JAMES D."/>
        </authorList>
    </citation>
    <scope>NUCLEOTIDE SEQUENCE [LARGE SCALE GENOMIC DNA]</scope>
</reference>
<evidence type="ECO:0000313" key="3">
    <source>
        <dbReference type="WBParaSite" id="TREG1_135200.1"/>
    </source>
</evidence>
<evidence type="ECO:0000256" key="1">
    <source>
        <dbReference type="SAM" id="MobiDB-lite"/>
    </source>
</evidence>
<feature type="region of interest" description="Disordered" evidence="1">
    <location>
        <begin position="88"/>
        <end position="117"/>
    </location>
</feature>
<feature type="region of interest" description="Disordered" evidence="1">
    <location>
        <begin position="155"/>
        <end position="210"/>
    </location>
</feature>
<accession>A0AA85J1M8</accession>
<feature type="region of interest" description="Disordered" evidence="1">
    <location>
        <begin position="1"/>
        <end position="24"/>
    </location>
</feature>
<dbReference type="Proteomes" id="UP000050795">
    <property type="component" value="Unassembled WGS sequence"/>
</dbReference>
<protein>
    <submittedName>
        <fullName evidence="3">Uncharacterized protein</fullName>
    </submittedName>
</protein>
<dbReference type="AlphaFoldDB" id="A0AA85J1M8"/>
<feature type="compositionally biased region" description="Polar residues" evidence="1">
    <location>
        <begin position="713"/>
        <end position="728"/>
    </location>
</feature>
<reference evidence="3" key="2">
    <citation type="submission" date="2023-11" db="UniProtKB">
        <authorList>
            <consortium name="WormBaseParasite"/>
        </authorList>
    </citation>
    <scope>IDENTIFICATION</scope>
</reference>
<dbReference type="WBParaSite" id="TREG1_135200.1">
    <property type="protein sequence ID" value="TREG1_135200.1"/>
    <property type="gene ID" value="TREG1_135200"/>
</dbReference>
<feature type="compositionally biased region" description="Polar residues" evidence="1">
    <location>
        <begin position="755"/>
        <end position="780"/>
    </location>
</feature>
<organism evidence="2 3">
    <name type="scientific">Trichobilharzia regenti</name>
    <name type="common">Nasal bird schistosome</name>
    <dbReference type="NCBI Taxonomy" id="157069"/>
    <lineage>
        <taxon>Eukaryota</taxon>
        <taxon>Metazoa</taxon>
        <taxon>Spiralia</taxon>
        <taxon>Lophotrochozoa</taxon>
        <taxon>Platyhelminthes</taxon>
        <taxon>Trematoda</taxon>
        <taxon>Digenea</taxon>
        <taxon>Strigeidida</taxon>
        <taxon>Schistosomatoidea</taxon>
        <taxon>Schistosomatidae</taxon>
        <taxon>Trichobilharzia</taxon>
    </lineage>
</organism>
<name>A0AA85J1M8_TRIRE</name>
<feature type="compositionally biased region" description="Polar residues" evidence="1">
    <location>
        <begin position="1"/>
        <end position="17"/>
    </location>
</feature>
<sequence length="780" mass="88097">MKSNSLVEPTNPESIRSSPLGGGNKEEHARLVTIIQNNLLDKVIVSNHTLITWPIELTSMHIYSTQNMEIIPPNTLTNTNLSLVTQKFHGKDDEPSEAYGQQQQQQSQHQTTPKISLSISLKRQKRKEVNDLEDCCSLSIQAEVNIPYCFSDEQTESKYSDRKSRSVSEKNDRIFKEKYPSAGSEEHLPPSSHRDSPNLKMQSKDSISSPTTWLKDSYKTDISITSVIDLIHGKMYKKEDKDGIITTQLEDNVENTTSLRDLQEHSIMKRIPSEEYEKDKPFESFIQPENILTGEVFNDFNISDANNQEAYIGQISNDGFKAEIPTTLDDNTGEYNQEDQTEIYKKSFQKTLADSDIGQMQEDLHPDKRIPQSQPIVRTQSDVIQPTRDPRMQNIVDNTRHQSYIDDRKDGQNTVQIKSNKQTLPVNISPIGVSQPIVQTQFDLIRPIRDLQMQSTVEGIQHTSYTDESDKQFPQLSMAPPEISLFSSTVNSLRLSSDVDEIHDQPSSIRLQPSQQIESNCMLTTDYLSELQNTIQITRSPSEFEMNQQTTSELLHIQQNISPTPLDYSRPTSPSSPRMVNLCENTLEILIETKDDGEGIKNVKITSELILSIHNTGQNDSKLLKFRASSLLPPDFLCFKQSSQFDKSDRSPSRKLLLSSSSSPPLENNINTEEDSLPKWSIKEDTTIGGQSYPDGNASLKSPPTEDQKRLENSQSGYTNLLSTQKVSLSDDKGKIHQALSSQKSDNEADIQMKAITSQSVNSTYDENSDTTTENSELFR</sequence>
<feature type="compositionally biased region" description="Polar residues" evidence="1">
    <location>
        <begin position="199"/>
        <end position="210"/>
    </location>
</feature>
<feature type="compositionally biased region" description="Basic and acidic residues" evidence="1">
    <location>
        <begin position="155"/>
        <end position="197"/>
    </location>
</feature>
<keyword evidence="2" id="KW-1185">Reference proteome</keyword>
<evidence type="ECO:0000313" key="2">
    <source>
        <dbReference type="Proteomes" id="UP000050795"/>
    </source>
</evidence>
<proteinExistence type="predicted"/>